<evidence type="ECO:0000313" key="2">
    <source>
        <dbReference type="EMBL" id="KAJ3515799.1"/>
    </source>
</evidence>
<dbReference type="InterPro" id="IPR008972">
    <property type="entry name" value="Cupredoxin"/>
</dbReference>
<feature type="region of interest" description="Disordered" evidence="1">
    <location>
        <begin position="260"/>
        <end position="289"/>
    </location>
</feature>
<protein>
    <recommendedName>
        <fullName evidence="4">Phytocyanin domain-containing protein</fullName>
    </recommendedName>
</protein>
<dbReference type="PANTHER" id="PTHR34883">
    <property type="entry name" value="SERINE-RICH PROTEIN, PUTATIVE-RELATED-RELATED"/>
    <property type="match status" value="1"/>
</dbReference>
<dbReference type="OrthoDB" id="2331100at2759"/>
<dbReference type="AlphaFoldDB" id="A0A9W8MZU3"/>
<dbReference type="EMBL" id="JANKHO010000080">
    <property type="protein sequence ID" value="KAJ3515799.1"/>
    <property type="molecule type" value="Genomic_DNA"/>
</dbReference>
<accession>A0A9W8MZU3</accession>
<gene>
    <name evidence="2" type="ORF">NLJ89_g1529</name>
</gene>
<keyword evidence="3" id="KW-1185">Reference proteome</keyword>
<proteinExistence type="predicted"/>
<reference evidence="2" key="1">
    <citation type="submission" date="2022-07" db="EMBL/GenBank/DDBJ databases">
        <title>Genome Sequence of Agrocybe chaxingu.</title>
        <authorList>
            <person name="Buettner E."/>
        </authorList>
    </citation>
    <scope>NUCLEOTIDE SEQUENCE</scope>
    <source>
        <strain evidence="2">MP-N11</strain>
    </source>
</reference>
<feature type="compositionally biased region" description="Basic and acidic residues" evidence="1">
    <location>
        <begin position="280"/>
        <end position="289"/>
    </location>
</feature>
<evidence type="ECO:0000313" key="3">
    <source>
        <dbReference type="Proteomes" id="UP001148786"/>
    </source>
</evidence>
<feature type="region of interest" description="Disordered" evidence="1">
    <location>
        <begin position="110"/>
        <end position="171"/>
    </location>
</feature>
<dbReference type="Gene3D" id="2.60.40.420">
    <property type="entry name" value="Cupredoxins - blue copper proteins"/>
    <property type="match status" value="1"/>
</dbReference>
<comment type="caution">
    <text evidence="2">The sequence shown here is derived from an EMBL/GenBank/DDBJ whole genome shotgun (WGS) entry which is preliminary data.</text>
</comment>
<dbReference type="SUPFAM" id="SSF49503">
    <property type="entry name" value="Cupredoxins"/>
    <property type="match status" value="1"/>
</dbReference>
<organism evidence="2 3">
    <name type="scientific">Agrocybe chaxingu</name>
    <dbReference type="NCBI Taxonomy" id="84603"/>
    <lineage>
        <taxon>Eukaryota</taxon>
        <taxon>Fungi</taxon>
        <taxon>Dikarya</taxon>
        <taxon>Basidiomycota</taxon>
        <taxon>Agaricomycotina</taxon>
        <taxon>Agaricomycetes</taxon>
        <taxon>Agaricomycetidae</taxon>
        <taxon>Agaricales</taxon>
        <taxon>Agaricineae</taxon>
        <taxon>Strophariaceae</taxon>
        <taxon>Agrocybe</taxon>
    </lineage>
</organism>
<evidence type="ECO:0008006" key="4">
    <source>
        <dbReference type="Google" id="ProtNLM"/>
    </source>
</evidence>
<feature type="region of interest" description="Disordered" evidence="1">
    <location>
        <begin position="1"/>
        <end position="35"/>
    </location>
</feature>
<name>A0A9W8MZU3_9AGAR</name>
<sequence length="666" mass="71307">MSSVRTTLPSDDKLEYNNGGQEGYKPSGSQEESFRDIDTGVVWSRVTGAASTLTQEVSKAWASGLGPLNHGDDEEDSHLTRVMRAYHLSKARTPTELPDWLFSERERGQGGLLRSDAPNDGSHAKLVPSTERRHPRDMQSFPRPTHSDVQSKSIRSRAGYSEEMAAAPARPTGVDRLKSIRDLKRNASNIRPMVKVTKDLGVFLATLMEASWVCRAATIAYKLPYHQKRKTADGESGAEQGPFVNSARGFSMNQFDDWFPDGQAHNKADNQSEVPVTRGNHRDSENRAPGAKDVDLWDILAVGDWQKAGWRAKIRIAYEAPKYEPPKAEVSTSSVLSIAVHETTSSVAHVTTTAVAHETTSTSAAHPVYTSPSYGSGASNWNNQGYNDCVQQCVASYGSLPPATYTPTATNTGVYGTGATHTVIVAPTQGVLRYIPFAVNASVGDTIKFMWGANNHTVTKSSSLQPCNRSSDALFASGTQNKDFVFTQVVNETSPTFFYCATPNHCQRGMFGIINAPNAFQAPTSVGSMMSALAANNSNIAAYAAYTAKETTGNPAAARWGANIDMSSVPDWAYETLAENVMYTRTFLAANPEVLKEDGSDLGAALNNAAAATPSAPAATTSASAAPEPSTSATGTTENLSNGAFSVSSHKVVVGLAAALVTFMMM</sequence>
<dbReference type="PANTHER" id="PTHR34883:SF15">
    <property type="entry name" value="EXTRACELLULAR SERINE-RICH PROTEIN"/>
    <property type="match status" value="1"/>
</dbReference>
<dbReference type="InterPro" id="IPR052953">
    <property type="entry name" value="Ser-rich/MCO-related"/>
</dbReference>
<evidence type="ECO:0000256" key="1">
    <source>
        <dbReference type="SAM" id="MobiDB-lite"/>
    </source>
</evidence>
<dbReference type="Proteomes" id="UP001148786">
    <property type="component" value="Unassembled WGS sequence"/>
</dbReference>
<feature type="region of interest" description="Disordered" evidence="1">
    <location>
        <begin position="617"/>
        <end position="637"/>
    </location>
</feature>